<organism evidence="1 2">
    <name type="scientific">Agromyces allii</name>
    <dbReference type="NCBI Taxonomy" id="393607"/>
    <lineage>
        <taxon>Bacteria</taxon>
        <taxon>Bacillati</taxon>
        <taxon>Actinomycetota</taxon>
        <taxon>Actinomycetes</taxon>
        <taxon>Micrococcales</taxon>
        <taxon>Microbacteriaceae</taxon>
        <taxon>Agromyces</taxon>
    </lineage>
</organism>
<dbReference type="Pfam" id="PF00459">
    <property type="entry name" value="Inositol_P"/>
    <property type="match status" value="1"/>
</dbReference>
<dbReference type="EMBL" id="BAAAMK010000002">
    <property type="protein sequence ID" value="GAA1953734.1"/>
    <property type="molecule type" value="Genomic_DNA"/>
</dbReference>
<protein>
    <submittedName>
        <fullName evidence="1">Inositol monophosphatase family protein</fullName>
    </submittedName>
</protein>
<dbReference type="PANTHER" id="PTHR20854:SF4">
    <property type="entry name" value="INOSITOL-1-MONOPHOSPHATASE-RELATED"/>
    <property type="match status" value="1"/>
</dbReference>
<dbReference type="CDD" id="cd01637">
    <property type="entry name" value="IMPase_like"/>
    <property type="match status" value="1"/>
</dbReference>
<reference evidence="1 2" key="1">
    <citation type="journal article" date="2019" name="Int. J. Syst. Evol. Microbiol.">
        <title>The Global Catalogue of Microorganisms (GCM) 10K type strain sequencing project: providing services to taxonomists for standard genome sequencing and annotation.</title>
        <authorList>
            <consortium name="The Broad Institute Genomics Platform"/>
            <consortium name="The Broad Institute Genome Sequencing Center for Infectious Disease"/>
            <person name="Wu L."/>
            <person name="Ma J."/>
        </authorList>
    </citation>
    <scope>NUCLEOTIDE SEQUENCE [LARGE SCALE GENOMIC DNA]</scope>
    <source>
        <strain evidence="1 2">JCM 13584</strain>
    </source>
</reference>
<name>A0ABN2QJT3_9MICO</name>
<dbReference type="InterPro" id="IPR000760">
    <property type="entry name" value="Inositol_monophosphatase-like"/>
</dbReference>
<dbReference type="Gene3D" id="3.30.540.10">
    <property type="entry name" value="Fructose-1,6-Bisphosphatase, subunit A, domain 1"/>
    <property type="match status" value="1"/>
</dbReference>
<gene>
    <name evidence="1" type="ORF">GCM10009717_19560</name>
</gene>
<dbReference type="PANTHER" id="PTHR20854">
    <property type="entry name" value="INOSITOL MONOPHOSPHATASE"/>
    <property type="match status" value="1"/>
</dbReference>
<sequence length="264" mass="27858">MFSDAEVAVHAAQAGAAVARARFGTESHRIRDTGVDFTTDADVEAERAIRAVLAKHRPDDGVLGEEFGGSNDRPRRWLVDPICGTLNHAAGVPLYAVNVSLEIDGVTSAAAIADPAAGQTFWTDGIEARRRDGPSRGQESDVDVPIAPAPTSRIVTVNLESHYPGSIADRLLFDATFREQFSPRCLSTTLALSWVATGQHAGYITGGDLRSSVHWSAGIALCRAAGARVTNLTGGDLHTGAHGLIAAADAETHARMLAVLNTMR</sequence>
<dbReference type="PRINTS" id="PR00377">
    <property type="entry name" value="IMPHPHTASES"/>
</dbReference>
<dbReference type="RefSeq" id="WP_157413949.1">
    <property type="nucleotide sequence ID" value="NZ_BAAAMK010000002.1"/>
</dbReference>
<proteinExistence type="predicted"/>
<dbReference type="Gene3D" id="3.40.190.80">
    <property type="match status" value="1"/>
</dbReference>
<dbReference type="Proteomes" id="UP001499954">
    <property type="component" value="Unassembled WGS sequence"/>
</dbReference>
<dbReference type="SUPFAM" id="SSF56655">
    <property type="entry name" value="Carbohydrate phosphatase"/>
    <property type="match status" value="1"/>
</dbReference>
<keyword evidence="2" id="KW-1185">Reference proteome</keyword>
<accession>A0ABN2QJT3</accession>
<evidence type="ECO:0000313" key="1">
    <source>
        <dbReference type="EMBL" id="GAA1953734.1"/>
    </source>
</evidence>
<evidence type="ECO:0000313" key="2">
    <source>
        <dbReference type="Proteomes" id="UP001499954"/>
    </source>
</evidence>
<comment type="caution">
    <text evidence="1">The sequence shown here is derived from an EMBL/GenBank/DDBJ whole genome shotgun (WGS) entry which is preliminary data.</text>
</comment>